<dbReference type="PANTHER" id="PTHR30461:SF26">
    <property type="entry name" value="RESOLVASE HOMOLOG YNEB"/>
    <property type="match status" value="1"/>
</dbReference>
<sequence length="197" mass="23078">MVKIGYARVSSKNQKLDRQLEALQDCEKIFSDKLSGASLNREGLNQLLAFIREGDIVVVLELDRLGRNNIELTDTMNKIQQAGATLEVLTLPTTKGIEDENLRRLINNLMIELYKYQAENERQKIRERQQQGIEIAKRNGKFKGRKPRFTLNDPHLLHAIQLHVEEDYSIKEIERLTKIPENTFRRYLKKYLDQKKD</sequence>
<evidence type="ECO:0000256" key="1">
    <source>
        <dbReference type="ARBA" id="ARBA00009913"/>
    </source>
</evidence>
<keyword evidence="2" id="KW-0229">DNA integration</keyword>
<keyword evidence="8" id="KW-1185">Reference proteome</keyword>
<keyword evidence="3" id="KW-0238">DNA-binding</keyword>
<name>A0ABW8UQH5_9LACT</name>
<reference evidence="7 8" key="1">
    <citation type="submission" date="2024-08" db="EMBL/GenBank/DDBJ databases">
        <authorList>
            <person name="Arias E."/>
        </authorList>
    </citation>
    <scope>NUCLEOTIDE SEQUENCE [LARGE SCALE GENOMIC DNA]</scope>
    <source>
        <strain evidence="7 8">FAM 24106</strain>
    </source>
</reference>
<dbReference type="Gene3D" id="3.40.50.1390">
    <property type="entry name" value="Resolvase, N-terminal catalytic domain"/>
    <property type="match status" value="1"/>
</dbReference>
<dbReference type="SUPFAM" id="SSF53041">
    <property type="entry name" value="Resolvase-like"/>
    <property type="match status" value="1"/>
</dbReference>
<dbReference type="CDD" id="cd03768">
    <property type="entry name" value="SR_ResInv"/>
    <property type="match status" value="1"/>
</dbReference>
<proteinExistence type="inferred from homology"/>
<dbReference type="EMBL" id="JBGQQK010000070">
    <property type="protein sequence ID" value="MFL2104031.1"/>
    <property type="molecule type" value="Genomic_DNA"/>
</dbReference>
<dbReference type="Proteomes" id="UP001625374">
    <property type="component" value="Unassembled WGS sequence"/>
</dbReference>
<dbReference type="PANTHER" id="PTHR30461">
    <property type="entry name" value="DNA-INVERTASE FROM LAMBDOID PROPHAGE"/>
    <property type="match status" value="1"/>
</dbReference>
<evidence type="ECO:0000256" key="5">
    <source>
        <dbReference type="PROSITE-ProRule" id="PRU10137"/>
    </source>
</evidence>
<dbReference type="InterPro" id="IPR050639">
    <property type="entry name" value="SSR_resolvase"/>
</dbReference>
<organism evidence="7 8">
    <name type="scientific">Marinilactibacillus psychrotolerans</name>
    <dbReference type="NCBI Taxonomy" id="191770"/>
    <lineage>
        <taxon>Bacteria</taxon>
        <taxon>Bacillati</taxon>
        <taxon>Bacillota</taxon>
        <taxon>Bacilli</taxon>
        <taxon>Lactobacillales</taxon>
        <taxon>Carnobacteriaceae</taxon>
        <taxon>Marinilactibacillus</taxon>
    </lineage>
</organism>
<dbReference type="PROSITE" id="PS00397">
    <property type="entry name" value="RECOMBINASES_1"/>
    <property type="match status" value="1"/>
</dbReference>
<evidence type="ECO:0000313" key="7">
    <source>
        <dbReference type="EMBL" id="MFL2104031.1"/>
    </source>
</evidence>
<evidence type="ECO:0000256" key="3">
    <source>
        <dbReference type="ARBA" id="ARBA00023125"/>
    </source>
</evidence>
<evidence type="ECO:0000259" key="6">
    <source>
        <dbReference type="PROSITE" id="PS51736"/>
    </source>
</evidence>
<comment type="caution">
    <text evidence="7">The sequence shown here is derived from an EMBL/GenBank/DDBJ whole genome shotgun (WGS) entry which is preliminary data.</text>
</comment>
<dbReference type="PROSITE" id="PS00398">
    <property type="entry name" value="RECOMBINASES_2"/>
    <property type="match status" value="1"/>
</dbReference>
<accession>A0ABW8UQH5</accession>
<dbReference type="Pfam" id="PF00239">
    <property type="entry name" value="Resolvase"/>
    <property type="match status" value="1"/>
</dbReference>
<dbReference type="SMART" id="SM00857">
    <property type="entry name" value="Resolvase"/>
    <property type="match status" value="1"/>
</dbReference>
<protein>
    <submittedName>
        <fullName evidence="7">Recombinase family protein</fullName>
    </submittedName>
</protein>
<dbReference type="RefSeq" id="WP_400887000.1">
    <property type="nucleotide sequence ID" value="NZ_JBGQQG010000042.1"/>
</dbReference>
<dbReference type="InterPro" id="IPR006119">
    <property type="entry name" value="Resolv_N"/>
</dbReference>
<dbReference type="InterPro" id="IPR036162">
    <property type="entry name" value="Resolvase-like_N_sf"/>
</dbReference>
<dbReference type="InterPro" id="IPR006118">
    <property type="entry name" value="Recombinase_CS"/>
</dbReference>
<gene>
    <name evidence="7" type="ORF">ACEN37_12390</name>
</gene>
<feature type="domain" description="Resolvase/invertase-type recombinase catalytic" evidence="6">
    <location>
        <begin position="2"/>
        <end position="140"/>
    </location>
</feature>
<evidence type="ECO:0000256" key="4">
    <source>
        <dbReference type="ARBA" id="ARBA00023172"/>
    </source>
</evidence>
<evidence type="ECO:0000313" key="8">
    <source>
        <dbReference type="Proteomes" id="UP001625374"/>
    </source>
</evidence>
<comment type="similarity">
    <text evidence="1">Belongs to the site-specific recombinase resolvase family.</text>
</comment>
<dbReference type="PROSITE" id="PS51736">
    <property type="entry name" value="RECOMBINASES_3"/>
    <property type="match status" value="1"/>
</dbReference>
<keyword evidence="4" id="KW-0233">DNA recombination</keyword>
<feature type="active site" description="O-(5'-phospho-DNA)-serine intermediate" evidence="5">
    <location>
        <position position="10"/>
    </location>
</feature>
<evidence type="ECO:0000256" key="2">
    <source>
        <dbReference type="ARBA" id="ARBA00022908"/>
    </source>
</evidence>